<dbReference type="GO" id="GO:0003677">
    <property type="term" value="F:DNA binding"/>
    <property type="evidence" value="ECO:0007669"/>
    <property type="project" value="UniProtKB-KW"/>
</dbReference>
<organism evidence="5 6">
    <name type="scientific">Oryzicola mucosus</name>
    <dbReference type="NCBI Taxonomy" id="2767425"/>
    <lineage>
        <taxon>Bacteria</taxon>
        <taxon>Pseudomonadati</taxon>
        <taxon>Pseudomonadota</taxon>
        <taxon>Alphaproteobacteria</taxon>
        <taxon>Hyphomicrobiales</taxon>
        <taxon>Phyllobacteriaceae</taxon>
        <taxon>Oryzicola</taxon>
    </lineage>
</organism>
<dbReference type="Pfam" id="PF07729">
    <property type="entry name" value="FCD"/>
    <property type="match status" value="1"/>
</dbReference>
<dbReference type="EMBL" id="JACVVX010000010">
    <property type="protein sequence ID" value="MBD0417155.1"/>
    <property type="molecule type" value="Genomic_DNA"/>
</dbReference>
<dbReference type="CDD" id="cd07377">
    <property type="entry name" value="WHTH_GntR"/>
    <property type="match status" value="1"/>
</dbReference>
<dbReference type="InterPro" id="IPR036388">
    <property type="entry name" value="WH-like_DNA-bd_sf"/>
</dbReference>
<dbReference type="GO" id="GO:0003700">
    <property type="term" value="F:DNA-binding transcription factor activity"/>
    <property type="evidence" value="ECO:0007669"/>
    <property type="project" value="InterPro"/>
</dbReference>
<dbReference type="SUPFAM" id="SSF46785">
    <property type="entry name" value="Winged helix' DNA-binding domain"/>
    <property type="match status" value="1"/>
</dbReference>
<dbReference type="InterPro" id="IPR008920">
    <property type="entry name" value="TF_FadR/GntR_C"/>
</dbReference>
<keyword evidence="6" id="KW-1185">Reference proteome</keyword>
<name>A0A8J6Q581_9HYPH</name>
<reference evidence="5" key="1">
    <citation type="submission" date="2020-09" db="EMBL/GenBank/DDBJ databases">
        <title>Genome seq and assembly of Tianweitania sp.</title>
        <authorList>
            <person name="Chhetri G."/>
        </authorList>
    </citation>
    <scope>NUCLEOTIDE SEQUENCE</scope>
    <source>
        <strain evidence="5">Rool2</strain>
    </source>
</reference>
<dbReference type="Gene3D" id="1.20.120.530">
    <property type="entry name" value="GntR ligand-binding domain-like"/>
    <property type="match status" value="1"/>
</dbReference>
<dbReference type="RefSeq" id="WP_188166598.1">
    <property type="nucleotide sequence ID" value="NZ_JACVVX010000010.1"/>
</dbReference>
<dbReference type="PRINTS" id="PR00035">
    <property type="entry name" value="HTHGNTR"/>
</dbReference>
<feature type="domain" description="HTH gntR-type" evidence="4">
    <location>
        <begin position="10"/>
        <end position="78"/>
    </location>
</feature>
<protein>
    <submittedName>
        <fullName evidence="5">FadR family transcriptional regulator</fullName>
    </submittedName>
</protein>
<dbReference type="PANTHER" id="PTHR43537:SF44">
    <property type="entry name" value="GNTR FAMILY REGULATORY PROTEIN"/>
    <property type="match status" value="1"/>
</dbReference>
<dbReference type="InterPro" id="IPR011711">
    <property type="entry name" value="GntR_C"/>
</dbReference>
<dbReference type="SMART" id="SM00895">
    <property type="entry name" value="FCD"/>
    <property type="match status" value="1"/>
</dbReference>
<evidence type="ECO:0000256" key="2">
    <source>
        <dbReference type="ARBA" id="ARBA00023125"/>
    </source>
</evidence>
<evidence type="ECO:0000259" key="4">
    <source>
        <dbReference type="PROSITE" id="PS50949"/>
    </source>
</evidence>
<evidence type="ECO:0000256" key="1">
    <source>
        <dbReference type="ARBA" id="ARBA00023015"/>
    </source>
</evidence>
<comment type="caution">
    <text evidence="5">The sequence shown here is derived from an EMBL/GenBank/DDBJ whole genome shotgun (WGS) entry which is preliminary data.</text>
</comment>
<dbReference type="Proteomes" id="UP000643405">
    <property type="component" value="Unassembled WGS sequence"/>
</dbReference>
<evidence type="ECO:0000256" key="3">
    <source>
        <dbReference type="ARBA" id="ARBA00023163"/>
    </source>
</evidence>
<sequence length="246" mass="27058">MNKLARPQSGTLVSKVSDTLRRAIAAGDYLPGDKLPTEAQLTDIHQVSRTVIREAVATLRADRLVEVRHGAGVFVLHPPVPQPQPFQDVDHERISSIIEILELRAAVETEAAGLAAIRRSPAQEEILIEKLASVQACIDEGRTTTAADFELHLAIAAATNNPRFVEFLEMMGKNIIPRAALQATTTERTAEPYLKQLQDEHRKIVSSISDGDADAARDAMRVHLKGSQQRYRAMLRQQLSTTPPGH</sequence>
<dbReference type="Pfam" id="PF00392">
    <property type="entry name" value="GntR"/>
    <property type="match status" value="1"/>
</dbReference>
<proteinExistence type="predicted"/>
<dbReference type="InterPro" id="IPR036390">
    <property type="entry name" value="WH_DNA-bd_sf"/>
</dbReference>
<keyword evidence="1" id="KW-0805">Transcription regulation</keyword>
<evidence type="ECO:0000313" key="5">
    <source>
        <dbReference type="EMBL" id="MBD0417155.1"/>
    </source>
</evidence>
<dbReference type="AlphaFoldDB" id="A0A8J6Q581"/>
<evidence type="ECO:0000313" key="6">
    <source>
        <dbReference type="Proteomes" id="UP000643405"/>
    </source>
</evidence>
<keyword evidence="3" id="KW-0804">Transcription</keyword>
<accession>A0A8J6Q581</accession>
<dbReference type="PANTHER" id="PTHR43537">
    <property type="entry name" value="TRANSCRIPTIONAL REGULATOR, GNTR FAMILY"/>
    <property type="match status" value="1"/>
</dbReference>
<gene>
    <name evidence="5" type="ORF">ICI42_21145</name>
</gene>
<dbReference type="SUPFAM" id="SSF48008">
    <property type="entry name" value="GntR ligand-binding domain-like"/>
    <property type="match status" value="1"/>
</dbReference>
<dbReference type="InterPro" id="IPR000524">
    <property type="entry name" value="Tscrpt_reg_HTH_GntR"/>
</dbReference>
<keyword evidence="2" id="KW-0238">DNA-binding</keyword>
<dbReference type="SMART" id="SM00345">
    <property type="entry name" value="HTH_GNTR"/>
    <property type="match status" value="1"/>
</dbReference>
<dbReference type="PROSITE" id="PS50949">
    <property type="entry name" value="HTH_GNTR"/>
    <property type="match status" value="1"/>
</dbReference>
<dbReference type="Gene3D" id="1.10.10.10">
    <property type="entry name" value="Winged helix-like DNA-binding domain superfamily/Winged helix DNA-binding domain"/>
    <property type="match status" value="1"/>
</dbReference>